<dbReference type="InterPro" id="IPR024311">
    <property type="entry name" value="Lipocalin-like"/>
</dbReference>
<evidence type="ECO:0000313" key="3">
    <source>
        <dbReference type="EMBL" id="KXN98710.1"/>
    </source>
</evidence>
<name>A0A137RGV0_9FLAO</name>
<dbReference type="Pfam" id="PF13648">
    <property type="entry name" value="Lipocalin_4"/>
    <property type="match status" value="1"/>
</dbReference>
<feature type="chain" id="PRO_5007479667" description="Lipocalin-like domain-containing protein" evidence="1">
    <location>
        <begin position="25"/>
        <end position="126"/>
    </location>
</feature>
<reference evidence="4" key="1">
    <citation type="submission" date="2014-10" db="EMBL/GenBank/DDBJ databases">
        <title>Genome sequencing of Vitellibacter sp. D-24.</title>
        <authorList>
            <person name="Thevarajoo S."/>
            <person name="Selvaratnam C."/>
            <person name="Goh K.M."/>
            <person name="Chong C.S."/>
        </authorList>
    </citation>
    <scope>NUCLEOTIDE SEQUENCE [LARGE SCALE GENOMIC DNA]</scope>
    <source>
        <strain evidence="4">D-24</strain>
    </source>
</reference>
<organism evidence="3 4">
    <name type="scientific">Aequorivita aquimaris</name>
    <dbReference type="NCBI Taxonomy" id="1548749"/>
    <lineage>
        <taxon>Bacteria</taxon>
        <taxon>Pseudomonadati</taxon>
        <taxon>Bacteroidota</taxon>
        <taxon>Flavobacteriia</taxon>
        <taxon>Flavobacteriales</taxon>
        <taxon>Flavobacteriaceae</taxon>
        <taxon>Aequorivita</taxon>
    </lineage>
</organism>
<dbReference type="STRING" id="1548749.LS48_09100"/>
<dbReference type="PROSITE" id="PS51257">
    <property type="entry name" value="PROKAR_LIPOPROTEIN"/>
    <property type="match status" value="1"/>
</dbReference>
<accession>A0A137RGV0</accession>
<evidence type="ECO:0000256" key="1">
    <source>
        <dbReference type="SAM" id="SignalP"/>
    </source>
</evidence>
<keyword evidence="4" id="KW-1185">Reference proteome</keyword>
<feature type="domain" description="Lipocalin-like" evidence="2">
    <location>
        <begin position="38"/>
        <end position="108"/>
    </location>
</feature>
<feature type="signal peptide" evidence="1">
    <location>
        <begin position="1"/>
        <end position="24"/>
    </location>
</feature>
<evidence type="ECO:0000313" key="4">
    <source>
        <dbReference type="Proteomes" id="UP000070138"/>
    </source>
</evidence>
<evidence type="ECO:0000259" key="2">
    <source>
        <dbReference type="Pfam" id="PF13648"/>
    </source>
</evidence>
<proteinExistence type="predicted"/>
<dbReference type="Proteomes" id="UP000070138">
    <property type="component" value="Unassembled WGS sequence"/>
</dbReference>
<protein>
    <recommendedName>
        <fullName evidence="2">Lipocalin-like domain-containing protein</fullName>
    </recommendedName>
</protein>
<dbReference type="AlphaFoldDB" id="A0A137RGV0"/>
<dbReference type="EMBL" id="JRWG01000005">
    <property type="protein sequence ID" value="KXN98710.1"/>
    <property type="molecule type" value="Genomic_DNA"/>
</dbReference>
<reference evidence="3 4" key="2">
    <citation type="journal article" date="2016" name="Int. J. Syst. Evol. Microbiol.">
        <title>Vitellibacter aquimaris sp. nov., a marine bacterium isolated from seawater.</title>
        <authorList>
            <person name="Thevarajoo S."/>
            <person name="Selvaratnam C."/>
            <person name="Goh K.M."/>
            <person name="Hong K.W."/>
            <person name="Chan X.Y."/>
            <person name="Chan K.G."/>
            <person name="Chong C.S."/>
        </authorList>
    </citation>
    <scope>NUCLEOTIDE SEQUENCE [LARGE SCALE GENOMIC DNA]</scope>
    <source>
        <strain evidence="3 4">D-24</strain>
    </source>
</reference>
<gene>
    <name evidence="3" type="ORF">LS48_09100</name>
</gene>
<dbReference type="RefSeq" id="WP_062622215.1">
    <property type="nucleotide sequence ID" value="NZ_JRWG01000005.1"/>
</dbReference>
<keyword evidence="1" id="KW-0732">Signal</keyword>
<dbReference type="OrthoDB" id="1451624at2"/>
<comment type="caution">
    <text evidence="3">The sequence shown here is derived from an EMBL/GenBank/DDBJ whole genome shotgun (WGS) entry which is preliminary data.</text>
</comment>
<sequence>MKPYKSLKATVLFLAITTLLSCNNDEKNNNAESTKSLLGVWQRSDFSAEYDYKLYFNTEGNGYSTEYIAQPDGTAISNLRPFSWSSSEATLTLDYDDGATNATPFTINAAGQLVASGISNLPFNKL</sequence>